<feature type="transmembrane region" description="Helical" evidence="2">
    <location>
        <begin position="131"/>
        <end position="151"/>
    </location>
</feature>
<dbReference type="Gene3D" id="1.20.1070.10">
    <property type="entry name" value="Rhodopsin 7-helix transmembrane proteins"/>
    <property type="match status" value="1"/>
</dbReference>
<proteinExistence type="predicted"/>
<dbReference type="EMBL" id="BMAT01001316">
    <property type="protein sequence ID" value="GFR83125.1"/>
    <property type="molecule type" value="Genomic_DNA"/>
</dbReference>
<dbReference type="AlphaFoldDB" id="A0AAV4GDM2"/>
<evidence type="ECO:0000256" key="1">
    <source>
        <dbReference type="SAM" id="MobiDB-lite"/>
    </source>
</evidence>
<evidence type="ECO:0000313" key="4">
    <source>
        <dbReference type="Proteomes" id="UP000762676"/>
    </source>
</evidence>
<feature type="transmembrane region" description="Helical" evidence="2">
    <location>
        <begin position="221"/>
        <end position="242"/>
    </location>
</feature>
<evidence type="ECO:0008006" key="5">
    <source>
        <dbReference type="Google" id="ProtNLM"/>
    </source>
</evidence>
<name>A0AAV4GDM2_9GAST</name>
<protein>
    <recommendedName>
        <fullName evidence="5">G-protein coupled receptors family 1 profile domain-containing protein</fullName>
    </recommendedName>
</protein>
<feature type="transmembrane region" description="Helical" evidence="2">
    <location>
        <begin position="64"/>
        <end position="85"/>
    </location>
</feature>
<feature type="transmembrane region" description="Helical" evidence="2">
    <location>
        <begin position="163"/>
        <end position="183"/>
    </location>
</feature>
<feature type="transmembrane region" description="Helical" evidence="2">
    <location>
        <begin position="97"/>
        <end position="119"/>
    </location>
</feature>
<keyword evidence="2" id="KW-0472">Membrane</keyword>
<keyword evidence="2" id="KW-1133">Transmembrane helix</keyword>
<evidence type="ECO:0000313" key="3">
    <source>
        <dbReference type="EMBL" id="GFR83125.1"/>
    </source>
</evidence>
<reference evidence="3 4" key="1">
    <citation type="journal article" date="2021" name="Elife">
        <title>Chloroplast acquisition without the gene transfer in kleptoplastic sea slugs, Plakobranchus ocellatus.</title>
        <authorList>
            <person name="Maeda T."/>
            <person name="Takahashi S."/>
            <person name="Yoshida T."/>
            <person name="Shimamura S."/>
            <person name="Takaki Y."/>
            <person name="Nagai Y."/>
            <person name="Toyoda A."/>
            <person name="Suzuki Y."/>
            <person name="Arimoto A."/>
            <person name="Ishii H."/>
            <person name="Satoh N."/>
            <person name="Nishiyama T."/>
            <person name="Hasebe M."/>
            <person name="Maruyama T."/>
            <person name="Minagawa J."/>
            <person name="Obokata J."/>
            <person name="Shigenobu S."/>
        </authorList>
    </citation>
    <scope>NUCLEOTIDE SEQUENCE [LARGE SCALE GENOMIC DNA]</scope>
</reference>
<sequence length="243" mass="27424">MKKQTRGVDRKRAERTADDRLTASVIQQNRQPKTGNMLLNVTQLLANNHSQEILDTMMITHHAVLLPINFFAALLNGAAFATVICATSTRKVREIRLGSFAFIDSLCGGFGLGINILYLNGNIDCSANCALIFNPNVTSGPGVMVTLLRYSTDVLRAAHYSHFLLNCIYNWFFFVHPLQFQFFSRHRNFYMVLAFCWLFSLAGSLVVLVDGLKYHSDNIYFALRVYVIPVVHTLYTLISFGLD</sequence>
<feature type="transmembrane region" description="Helical" evidence="2">
    <location>
        <begin position="189"/>
        <end position="209"/>
    </location>
</feature>
<comment type="caution">
    <text evidence="3">The sequence shown here is derived from an EMBL/GenBank/DDBJ whole genome shotgun (WGS) entry which is preliminary data.</text>
</comment>
<dbReference type="Proteomes" id="UP000762676">
    <property type="component" value="Unassembled WGS sequence"/>
</dbReference>
<accession>A0AAV4GDM2</accession>
<keyword evidence="4" id="KW-1185">Reference proteome</keyword>
<feature type="region of interest" description="Disordered" evidence="1">
    <location>
        <begin position="1"/>
        <end position="21"/>
    </location>
</feature>
<keyword evidence="2" id="KW-0812">Transmembrane</keyword>
<evidence type="ECO:0000256" key="2">
    <source>
        <dbReference type="SAM" id="Phobius"/>
    </source>
</evidence>
<organism evidence="3 4">
    <name type="scientific">Elysia marginata</name>
    <dbReference type="NCBI Taxonomy" id="1093978"/>
    <lineage>
        <taxon>Eukaryota</taxon>
        <taxon>Metazoa</taxon>
        <taxon>Spiralia</taxon>
        <taxon>Lophotrochozoa</taxon>
        <taxon>Mollusca</taxon>
        <taxon>Gastropoda</taxon>
        <taxon>Heterobranchia</taxon>
        <taxon>Euthyneura</taxon>
        <taxon>Panpulmonata</taxon>
        <taxon>Sacoglossa</taxon>
        <taxon>Placobranchoidea</taxon>
        <taxon>Plakobranchidae</taxon>
        <taxon>Elysia</taxon>
    </lineage>
</organism>
<gene>
    <name evidence="3" type="ORF">ElyMa_000642900</name>
</gene>